<dbReference type="AlphaFoldDB" id="A0AAI8Y3D5"/>
<accession>A0AAI8Y3D5</accession>
<keyword evidence="2" id="KW-1185">Reference proteome</keyword>
<evidence type="ECO:0000313" key="2">
    <source>
        <dbReference type="Proteomes" id="UP001152759"/>
    </source>
</evidence>
<gene>
    <name evidence="1" type="ORF">BEMITA_LOCUS102</name>
</gene>
<comment type="caution">
    <text evidence="1">The sequence shown here is derived from an EMBL/GenBank/DDBJ whole genome shotgun (WGS) entry which is preliminary data.</text>
</comment>
<organism evidence="1 2">
    <name type="scientific">Bemisia tabaci</name>
    <name type="common">Sweetpotato whitefly</name>
    <name type="synonym">Aleurodes tabaci</name>
    <dbReference type="NCBI Taxonomy" id="7038"/>
    <lineage>
        <taxon>Eukaryota</taxon>
        <taxon>Metazoa</taxon>
        <taxon>Ecdysozoa</taxon>
        <taxon>Arthropoda</taxon>
        <taxon>Hexapoda</taxon>
        <taxon>Insecta</taxon>
        <taxon>Pterygota</taxon>
        <taxon>Neoptera</taxon>
        <taxon>Paraneoptera</taxon>
        <taxon>Hemiptera</taxon>
        <taxon>Sternorrhyncha</taxon>
        <taxon>Aleyrodoidea</taxon>
        <taxon>Aleyrodidae</taxon>
        <taxon>Aleyrodinae</taxon>
        <taxon>Bemisia</taxon>
    </lineage>
</organism>
<sequence length="120" mass="13720">MESRFFKLYHNKSRELATNPNASLPSGLGIVFQDLPFDGCEPLHLNYKIRPASNQFNTEELFQESEIPAEQNSPYVRNSFLPVYLALNFAYIYQKTGAFMPRFYLGTSSIAIVSTHGQYL</sequence>
<protein>
    <submittedName>
        <fullName evidence="1">Uncharacterized protein</fullName>
    </submittedName>
</protein>
<reference evidence="1" key="1">
    <citation type="submission" date="2021-12" db="EMBL/GenBank/DDBJ databases">
        <authorList>
            <person name="King R."/>
        </authorList>
    </citation>
    <scope>NUCLEOTIDE SEQUENCE</scope>
</reference>
<evidence type="ECO:0000313" key="1">
    <source>
        <dbReference type="EMBL" id="CAH0746954.1"/>
    </source>
</evidence>
<name>A0AAI8Y3D5_BEMTA</name>
<proteinExistence type="predicted"/>
<dbReference type="Proteomes" id="UP001152759">
    <property type="component" value="Unassembled WGS sequence"/>
</dbReference>
<dbReference type="EMBL" id="CAKKNF020000012">
    <property type="protein sequence ID" value="CAH0746954.1"/>
    <property type="molecule type" value="Genomic_DNA"/>
</dbReference>